<dbReference type="Gene3D" id="3.40.50.300">
    <property type="entry name" value="P-loop containing nucleotide triphosphate hydrolases"/>
    <property type="match status" value="1"/>
</dbReference>
<dbReference type="InterPro" id="IPR011009">
    <property type="entry name" value="Kinase-like_dom_sf"/>
</dbReference>
<evidence type="ECO:0000313" key="1">
    <source>
        <dbReference type="EMBL" id="TWG35796.1"/>
    </source>
</evidence>
<organism evidence="1 2">
    <name type="scientific">Acidovorax delafieldii</name>
    <name type="common">Pseudomonas delafieldii</name>
    <dbReference type="NCBI Taxonomy" id="47920"/>
    <lineage>
        <taxon>Bacteria</taxon>
        <taxon>Pseudomonadati</taxon>
        <taxon>Pseudomonadota</taxon>
        <taxon>Betaproteobacteria</taxon>
        <taxon>Burkholderiales</taxon>
        <taxon>Comamonadaceae</taxon>
        <taxon>Acidovorax</taxon>
    </lineage>
</organism>
<sequence length="554" mass="59802">MHQPLIRSMPPSADLSAQFATAEQRVRMLLQQPQAFSYPADLMGPVECIETHISWVLLAGDFAYKFKKPLQLDFLDFSTQALRHVACEEELRINRRTAPGLYLGLVGLVAGAAEDAPATLRLVQWQDAPPGAEPAVWMRRFAQAALLATALDEQRVSPAQIDQLARHVAQFHAAAAVAAGANSWGSAAAVQAPVDDCLAALHTPVAGALPGQEPLLAQVTSWCQHEGQALAPTFEARRAAGWVRECHGDLHLANIALIDGEAQLFDALEFSPALRWIDCVADIAFVVMDLAAHGRADLAWRFLNRWLEHTGDYAGLAVLRYYGCYRALVRARVAALRMDPTGDGSGSGHAAQTVEGYLELAAGFAGQRPARWSTPCPATLWLAHGFSGAGKSTHALALACQRGMVRMRADVERKRLFGLAPDAASDGIPGGIYTAEATLRTHQRLAQVAREVLAAGYSVIVDATLLDRDARALFLELAAAAQVPCHILSFEAPLPVLRERVRQRALAGGGASEADVAVLDAQWARAHPLQPHEEAITLHVDTTVPVDWDRLLSH</sequence>
<dbReference type="InterPro" id="IPR027417">
    <property type="entry name" value="P-loop_NTPase"/>
</dbReference>
<name>A0A561XI50_ACIDE</name>
<dbReference type="PANTHER" id="PTHR43883">
    <property type="entry name" value="SLR0207 PROTEIN"/>
    <property type="match status" value="1"/>
</dbReference>
<proteinExistence type="predicted"/>
<comment type="caution">
    <text evidence="1">The sequence shown here is derived from an EMBL/GenBank/DDBJ whole genome shotgun (WGS) entry which is preliminary data.</text>
</comment>
<dbReference type="AlphaFoldDB" id="A0A561XI50"/>
<evidence type="ECO:0008006" key="3">
    <source>
        <dbReference type="Google" id="ProtNLM"/>
    </source>
</evidence>
<dbReference type="InterPro" id="IPR052732">
    <property type="entry name" value="Cell-binding_unc_protein"/>
</dbReference>
<gene>
    <name evidence="1" type="ORF">ATF69_3362</name>
</gene>
<dbReference type="EMBL" id="VJWE01000015">
    <property type="protein sequence ID" value="TWG35796.1"/>
    <property type="molecule type" value="Genomic_DNA"/>
</dbReference>
<accession>A0A561XI50</accession>
<evidence type="ECO:0000313" key="2">
    <source>
        <dbReference type="Proteomes" id="UP000321485"/>
    </source>
</evidence>
<dbReference type="Proteomes" id="UP000321485">
    <property type="component" value="Unassembled WGS sequence"/>
</dbReference>
<dbReference type="SUPFAM" id="SSF52540">
    <property type="entry name" value="P-loop containing nucleoside triphosphate hydrolases"/>
    <property type="match status" value="1"/>
</dbReference>
<dbReference type="SUPFAM" id="SSF56112">
    <property type="entry name" value="Protein kinase-like (PK-like)"/>
    <property type="match status" value="1"/>
</dbReference>
<protein>
    <recommendedName>
        <fullName evidence="3">Aminoglycoside phosphotransferase domain-containing protein</fullName>
    </recommendedName>
</protein>
<reference evidence="1 2" key="1">
    <citation type="journal article" date="2015" name="Stand. Genomic Sci.">
        <title>Genomic Encyclopedia of Bacterial and Archaeal Type Strains, Phase III: the genomes of soil and plant-associated and newly described type strains.</title>
        <authorList>
            <person name="Whitman W.B."/>
            <person name="Woyke T."/>
            <person name="Klenk H.P."/>
            <person name="Zhou Y."/>
            <person name="Lilburn T.G."/>
            <person name="Beck B.J."/>
            <person name="De Vos P."/>
            <person name="Vandamme P."/>
            <person name="Eisen J.A."/>
            <person name="Garrity G."/>
            <person name="Hugenholtz P."/>
            <person name="Kyrpides N.C."/>
        </authorList>
    </citation>
    <scope>NUCLEOTIDE SEQUENCE [LARGE SCALE GENOMIC DNA]</scope>
    <source>
        <strain evidence="1 2">DSM 64</strain>
    </source>
</reference>
<dbReference type="Pfam" id="PF13671">
    <property type="entry name" value="AAA_33"/>
    <property type="match status" value="1"/>
</dbReference>
<dbReference type="PANTHER" id="PTHR43883:SF1">
    <property type="entry name" value="GLUCONOKINASE"/>
    <property type="match status" value="1"/>
</dbReference>